<keyword evidence="4" id="KW-1185">Reference proteome</keyword>
<feature type="region of interest" description="Disordered" evidence="1">
    <location>
        <begin position="166"/>
        <end position="209"/>
    </location>
</feature>
<reference evidence="3" key="1">
    <citation type="submission" date="2025-08" db="UniProtKB">
        <authorList>
            <consortium name="Ensembl"/>
        </authorList>
    </citation>
    <scope>IDENTIFICATION</scope>
</reference>
<dbReference type="AlphaFoldDB" id="A0A8D0L2L8"/>
<dbReference type="Pfam" id="PF00168">
    <property type="entry name" value="C2"/>
    <property type="match status" value="1"/>
</dbReference>
<evidence type="ECO:0000313" key="4">
    <source>
        <dbReference type="Proteomes" id="UP000694392"/>
    </source>
</evidence>
<gene>
    <name evidence="3" type="primary">C2CD4D</name>
</gene>
<evidence type="ECO:0000313" key="3">
    <source>
        <dbReference type="Ensembl" id="ENSSPUP00000003027.1"/>
    </source>
</evidence>
<feature type="compositionally biased region" description="Polar residues" evidence="1">
    <location>
        <begin position="181"/>
        <end position="195"/>
    </location>
</feature>
<dbReference type="SMART" id="SM00239">
    <property type="entry name" value="C2"/>
    <property type="match status" value="1"/>
</dbReference>
<dbReference type="Gene3D" id="2.60.40.150">
    <property type="entry name" value="C2 domain"/>
    <property type="match status" value="1"/>
</dbReference>
<protein>
    <submittedName>
        <fullName evidence="3">C2 calcium dependent domain containing 4D</fullName>
    </submittedName>
</protein>
<feature type="region of interest" description="Disordered" evidence="1">
    <location>
        <begin position="118"/>
        <end position="151"/>
    </location>
</feature>
<feature type="region of interest" description="Disordered" evidence="1">
    <location>
        <begin position="1"/>
        <end position="21"/>
    </location>
</feature>
<organism evidence="3 4">
    <name type="scientific">Sphenodon punctatus</name>
    <name type="common">Tuatara</name>
    <name type="synonym">Hatteria punctata</name>
    <dbReference type="NCBI Taxonomy" id="8508"/>
    <lineage>
        <taxon>Eukaryota</taxon>
        <taxon>Metazoa</taxon>
        <taxon>Chordata</taxon>
        <taxon>Craniata</taxon>
        <taxon>Vertebrata</taxon>
        <taxon>Euteleostomi</taxon>
        <taxon>Lepidosauria</taxon>
        <taxon>Sphenodontia</taxon>
        <taxon>Sphenodontidae</taxon>
        <taxon>Sphenodon</taxon>
    </lineage>
</organism>
<dbReference type="SUPFAM" id="SSF49562">
    <property type="entry name" value="C2 domain (Calcium/lipid-binding domain, CaLB)"/>
    <property type="match status" value="1"/>
</dbReference>
<dbReference type="InterPro" id="IPR035892">
    <property type="entry name" value="C2_domain_sf"/>
</dbReference>
<dbReference type="GeneTree" id="ENSGT00940000163537"/>
<feature type="domain" description="C2" evidence="2">
    <location>
        <begin position="238"/>
        <end position="361"/>
    </location>
</feature>
<dbReference type="Ensembl" id="ENSSPUT00000003214.1">
    <property type="protein sequence ID" value="ENSSPUP00000003027.1"/>
    <property type="gene ID" value="ENSSPUG00000002349.1"/>
</dbReference>
<dbReference type="OMA" id="PHCDPRH"/>
<dbReference type="InterPro" id="IPR043549">
    <property type="entry name" value="C2C4C/C2C4D"/>
</dbReference>
<dbReference type="Proteomes" id="UP000694392">
    <property type="component" value="Unplaced"/>
</dbReference>
<feature type="compositionally biased region" description="Low complexity" evidence="1">
    <location>
        <begin position="133"/>
        <end position="144"/>
    </location>
</feature>
<dbReference type="PANTHER" id="PTHR46291">
    <property type="entry name" value="C2 DOMAIN-CONTAINING PROTEIN"/>
    <property type="match status" value="1"/>
</dbReference>
<dbReference type="PANTHER" id="PTHR46291:SF1">
    <property type="entry name" value="C2 CALCIUM-DEPENDENT DOMAIN-CONTAINING PROTEIN 4D"/>
    <property type="match status" value="1"/>
</dbReference>
<dbReference type="InterPro" id="IPR000008">
    <property type="entry name" value="C2_dom"/>
</dbReference>
<name>A0A8D0L2L8_SPHPU</name>
<accession>A0A8D0L2L8</accession>
<evidence type="ECO:0000256" key="1">
    <source>
        <dbReference type="SAM" id="MobiDB-lite"/>
    </source>
</evidence>
<proteinExistence type="predicted"/>
<sequence length="371" mass="40532">PWLLAGTGRRPEGRRPAWNPTRPPPLVLVLPEMFPSRRKTPKLLPVCPNVLTPDRIPSFFIPPTLSSLPGRAARNGGSARRLHGACSVPQLTTQDGLTFLPESPHTRRRESLFHAEWVPGIRLSPPPQPTGPTDSDTASSAETSPFGSPLLLRSLTGTLTCQAHGRRRKLLDAGPVPRARSLSTEEASSTDTSPSCPRREREPSWARAATLAPPPLFHLDSMRCQERLTKEVTVPLSAGGRLRLCCEYLQAQGRLRIRLISAEGLYPPHCDPRHVSCCVAVQLQPGKAQRQRSTLVKRSRNPIFNEDFFFEGLPPEGLPGRGLRFKVLNKGAGVRRDAVLGECQAPLQALLPPSGRGLQTVTPGAALMPRT</sequence>
<dbReference type="PROSITE" id="PS50004">
    <property type="entry name" value="C2"/>
    <property type="match status" value="1"/>
</dbReference>
<evidence type="ECO:0000259" key="2">
    <source>
        <dbReference type="PROSITE" id="PS50004"/>
    </source>
</evidence>
<dbReference type="CDD" id="cd00030">
    <property type="entry name" value="C2"/>
    <property type="match status" value="1"/>
</dbReference>
<reference evidence="3" key="2">
    <citation type="submission" date="2025-09" db="UniProtKB">
        <authorList>
            <consortium name="Ensembl"/>
        </authorList>
    </citation>
    <scope>IDENTIFICATION</scope>
</reference>